<dbReference type="EMBL" id="JAUJYO010000003">
    <property type="protein sequence ID" value="KAK1322573.1"/>
    <property type="molecule type" value="Genomic_DNA"/>
</dbReference>
<dbReference type="AlphaFoldDB" id="A0AAV9F969"/>
<accession>A0AAV9F969</accession>
<protein>
    <submittedName>
        <fullName evidence="1">Uncharacterized protein</fullName>
    </submittedName>
</protein>
<comment type="caution">
    <text evidence="1">The sequence shown here is derived from an EMBL/GenBank/DDBJ whole genome shotgun (WGS) entry which is preliminary data.</text>
</comment>
<keyword evidence="2" id="KW-1185">Reference proteome</keyword>
<proteinExistence type="predicted"/>
<gene>
    <name evidence="1" type="ORF">QJS10_CPA03g01241</name>
</gene>
<evidence type="ECO:0000313" key="1">
    <source>
        <dbReference type="EMBL" id="KAK1322573.1"/>
    </source>
</evidence>
<evidence type="ECO:0000313" key="2">
    <source>
        <dbReference type="Proteomes" id="UP001180020"/>
    </source>
</evidence>
<name>A0AAV9F969_ACOCL</name>
<organism evidence="1 2">
    <name type="scientific">Acorus calamus</name>
    <name type="common">Sweet flag</name>
    <dbReference type="NCBI Taxonomy" id="4465"/>
    <lineage>
        <taxon>Eukaryota</taxon>
        <taxon>Viridiplantae</taxon>
        <taxon>Streptophyta</taxon>
        <taxon>Embryophyta</taxon>
        <taxon>Tracheophyta</taxon>
        <taxon>Spermatophyta</taxon>
        <taxon>Magnoliopsida</taxon>
        <taxon>Liliopsida</taxon>
        <taxon>Acoraceae</taxon>
        <taxon>Acorus</taxon>
    </lineage>
</organism>
<dbReference type="Proteomes" id="UP001180020">
    <property type="component" value="Unassembled WGS sequence"/>
</dbReference>
<reference evidence="1" key="2">
    <citation type="submission" date="2023-06" db="EMBL/GenBank/DDBJ databases">
        <authorList>
            <person name="Ma L."/>
            <person name="Liu K.-W."/>
            <person name="Li Z."/>
            <person name="Hsiao Y.-Y."/>
            <person name="Qi Y."/>
            <person name="Fu T."/>
            <person name="Tang G."/>
            <person name="Zhang D."/>
            <person name="Sun W.-H."/>
            <person name="Liu D.-K."/>
            <person name="Li Y."/>
            <person name="Chen G.-Z."/>
            <person name="Liu X.-D."/>
            <person name="Liao X.-Y."/>
            <person name="Jiang Y.-T."/>
            <person name="Yu X."/>
            <person name="Hao Y."/>
            <person name="Huang J."/>
            <person name="Zhao X.-W."/>
            <person name="Ke S."/>
            <person name="Chen Y.-Y."/>
            <person name="Wu W.-L."/>
            <person name="Hsu J.-L."/>
            <person name="Lin Y.-F."/>
            <person name="Huang M.-D."/>
            <person name="Li C.-Y."/>
            <person name="Huang L."/>
            <person name="Wang Z.-W."/>
            <person name="Zhao X."/>
            <person name="Zhong W.-Y."/>
            <person name="Peng D.-H."/>
            <person name="Ahmad S."/>
            <person name="Lan S."/>
            <person name="Zhang J.-S."/>
            <person name="Tsai W.-C."/>
            <person name="Van De Peer Y."/>
            <person name="Liu Z.-J."/>
        </authorList>
    </citation>
    <scope>NUCLEOTIDE SEQUENCE</scope>
    <source>
        <strain evidence="1">CP</strain>
        <tissue evidence="1">Leaves</tissue>
    </source>
</reference>
<sequence length="67" mass="7801">MGSYTMCLCFKRRYRWSEAQPPPDVKKAFSTYWQMTPNQLHRFIMEFMGDEGVTASEAARVFEQVGG</sequence>
<reference evidence="1" key="1">
    <citation type="journal article" date="2023" name="Nat. Commun.">
        <title>Diploid and tetraploid genomes of Acorus and the evolution of monocots.</title>
        <authorList>
            <person name="Ma L."/>
            <person name="Liu K.W."/>
            <person name="Li Z."/>
            <person name="Hsiao Y.Y."/>
            <person name="Qi Y."/>
            <person name="Fu T."/>
            <person name="Tang G.D."/>
            <person name="Zhang D."/>
            <person name="Sun W.H."/>
            <person name="Liu D.K."/>
            <person name="Li Y."/>
            <person name="Chen G.Z."/>
            <person name="Liu X.D."/>
            <person name="Liao X.Y."/>
            <person name="Jiang Y.T."/>
            <person name="Yu X."/>
            <person name="Hao Y."/>
            <person name="Huang J."/>
            <person name="Zhao X.W."/>
            <person name="Ke S."/>
            <person name="Chen Y.Y."/>
            <person name="Wu W.L."/>
            <person name="Hsu J.L."/>
            <person name="Lin Y.F."/>
            <person name="Huang M.D."/>
            <person name="Li C.Y."/>
            <person name="Huang L."/>
            <person name="Wang Z.W."/>
            <person name="Zhao X."/>
            <person name="Zhong W.Y."/>
            <person name="Peng D.H."/>
            <person name="Ahmad S."/>
            <person name="Lan S."/>
            <person name="Zhang J.S."/>
            <person name="Tsai W.C."/>
            <person name="Van de Peer Y."/>
            <person name="Liu Z.J."/>
        </authorList>
    </citation>
    <scope>NUCLEOTIDE SEQUENCE</scope>
    <source>
        <strain evidence="1">CP</strain>
    </source>
</reference>